<dbReference type="Proteomes" id="UP000030759">
    <property type="component" value="Unassembled WGS sequence"/>
</dbReference>
<reference evidence="2" key="2">
    <citation type="submission" date="2011-08" db="EMBL/GenBank/DDBJ databases">
        <title>The genomic sequence of the Chinese hamster ovary CHO-K1 cell line.</title>
        <authorList>
            <person name="Xu X."/>
            <person name="Nagarajan H."/>
            <person name="Lewis N.E."/>
            <person name="Pan S."/>
            <person name="Cai Z."/>
            <person name="Liu X."/>
            <person name="Chen W."/>
            <person name="Xie M."/>
            <person name="Wang W."/>
            <person name="Hammond S."/>
            <person name="Andersen M.R."/>
            <person name="Neff N."/>
            <person name="Passarelli B."/>
            <person name="Koh W."/>
            <person name="Fan C.H."/>
            <person name="Wang J."/>
            <person name="Gui Y."/>
            <person name="Lee K.H."/>
            <person name="Betenbaugh M.J."/>
            <person name="Quake S.R."/>
            <person name="Famili I."/>
            <person name="Palsson B.O."/>
            <person name="Wang J."/>
        </authorList>
    </citation>
    <scope>NUCLEOTIDE SEQUENCE</scope>
</reference>
<evidence type="ECO:0000313" key="4">
    <source>
        <dbReference type="Proteomes" id="UP000001075"/>
    </source>
</evidence>
<feature type="compositionally biased region" description="Low complexity" evidence="1">
    <location>
        <begin position="22"/>
        <end position="36"/>
    </location>
</feature>
<reference evidence="4" key="1">
    <citation type="journal article" date="2011" name="Nat. Biotechnol.">
        <title>The genomic sequence of the Chinese hamster ovary (CHO)-K1 cell line.</title>
        <authorList>
            <person name="Xu X."/>
            <person name="Nagarajan H."/>
            <person name="Lewis N.E."/>
            <person name="Pan S."/>
            <person name="Cai Z."/>
            <person name="Liu X."/>
            <person name="Chen W."/>
            <person name="Xie M."/>
            <person name="Wang W."/>
            <person name="Hammond S."/>
            <person name="Andersen M.R."/>
            <person name="Neff N."/>
            <person name="Passarelli B."/>
            <person name="Koh W."/>
            <person name="Fan H.C."/>
            <person name="Wang J."/>
            <person name="Gui Y."/>
            <person name="Lee K.H."/>
            <person name="Betenbaugh M.J."/>
            <person name="Quake S.R."/>
            <person name="Famili I."/>
            <person name="Palsson B.O."/>
            <person name="Wang J."/>
        </authorList>
    </citation>
    <scope>NUCLEOTIDE SEQUENCE [LARGE SCALE GENOMIC DNA]</scope>
    <source>
        <strain evidence="4">CHO K1 cell line</strain>
    </source>
</reference>
<name>G3HYP4_CRIGR</name>
<organism evidence="2 4">
    <name type="scientific">Cricetulus griseus</name>
    <name type="common">Chinese hamster</name>
    <name type="synonym">Cricetulus barabensis griseus</name>
    <dbReference type="NCBI Taxonomy" id="10029"/>
    <lineage>
        <taxon>Eukaryota</taxon>
        <taxon>Metazoa</taxon>
        <taxon>Chordata</taxon>
        <taxon>Craniata</taxon>
        <taxon>Vertebrata</taxon>
        <taxon>Euteleostomi</taxon>
        <taxon>Mammalia</taxon>
        <taxon>Eutheria</taxon>
        <taxon>Euarchontoglires</taxon>
        <taxon>Glires</taxon>
        <taxon>Rodentia</taxon>
        <taxon>Myomorpha</taxon>
        <taxon>Muroidea</taxon>
        <taxon>Cricetidae</taxon>
        <taxon>Cricetinae</taxon>
        <taxon>Cricetulus</taxon>
    </lineage>
</organism>
<protein>
    <submittedName>
        <fullName evidence="2">Uncharacterized protein</fullName>
    </submittedName>
</protein>
<reference evidence="5" key="3">
    <citation type="journal article" date="2013" name="Nat. Biotechnol.">
        <title>Chinese hamster genome sequenced from sorted chromosomes.</title>
        <authorList>
            <person name="Brinkrolf K."/>
            <person name="Rupp O."/>
            <person name="Laux H."/>
            <person name="Kollin F."/>
            <person name="Ernst W."/>
            <person name="Linke B."/>
            <person name="Kofler R."/>
            <person name="Romand S."/>
            <person name="Hesse F."/>
            <person name="Budach W.E."/>
            <person name="Galosy S."/>
            <person name="Muller D."/>
            <person name="Noll T."/>
            <person name="Wienberg J."/>
            <person name="Jostock T."/>
            <person name="Leonard M."/>
            <person name="Grillari J."/>
            <person name="Tauch A."/>
            <person name="Goesmann A."/>
            <person name="Helk B."/>
            <person name="Mott J.E."/>
            <person name="Puhler A."/>
            <person name="Borth N."/>
        </authorList>
    </citation>
    <scope>NUCLEOTIDE SEQUENCE [LARGE SCALE GENOMIC DNA]</scope>
    <source>
        <strain evidence="5">17A/GY</strain>
    </source>
</reference>
<dbReference type="EMBL" id="KE668164">
    <property type="protein sequence ID" value="ERE84180.1"/>
    <property type="molecule type" value="Genomic_DNA"/>
</dbReference>
<gene>
    <name evidence="3" type="ORF">H671_2g6175</name>
    <name evidence="2" type="ORF">I79_016185</name>
</gene>
<proteinExistence type="predicted"/>
<dbReference type="EMBL" id="JH000938">
    <property type="protein sequence ID" value="EGW01941.1"/>
    <property type="molecule type" value="Genomic_DNA"/>
</dbReference>
<dbReference type="Proteomes" id="UP000001075">
    <property type="component" value="Unassembled WGS sequence"/>
</dbReference>
<evidence type="ECO:0000256" key="1">
    <source>
        <dbReference type="SAM" id="MobiDB-lite"/>
    </source>
</evidence>
<dbReference type="AlphaFoldDB" id="G3HYP4"/>
<sequence length="115" mass="12293">MDGIIYSEQTVAGQGTLKVRQSSSEPPLSGSGLLHSAPSLDTALRKTSRIASTQSQHPPLRSLYSGRGLGPGDLVYSELLSIPCILLCLYRDLRDCQLAECAANMAGVTMRRISS</sequence>
<evidence type="ECO:0000313" key="2">
    <source>
        <dbReference type="EMBL" id="EGW01941.1"/>
    </source>
</evidence>
<reference evidence="3" key="4">
    <citation type="submission" date="2013-03" db="EMBL/GenBank/DDBJ databases">
        <title>Chinese hamster genome sequenced from sorted chromosomes.</title>
        <authorList>
            <person name="Brinkrolf K."/>
            <person name="Rupp O."/>
            <person name="Laux H."/>
            <person name="Kollin F."/>
            <person name="Ernst W."/>
            <person name="Linke B."/>
            <person name="Kofler R."/>
            <person name="Romand S."/>
            <person name="Hesse F."/>
            <person name="Budach W.E."/>
            <person name="Galosy S."/>
            <person name="Muller D."/>
            <person name="Noll T."/>
            <person name="Wienberg J."/>
            <person name="Jostock T."/>
            <person name="Leonard M."/>
            <person name="Grillari J."/>
            <person name="Tauch A."/>
            <person name="Goesmann A."/>
            <person name="Helk B."/>
            <person name="Mott J.E."/>
            <person name="Puehler A."/>
            <person name="Borth N."/>
        </authorList>
    </citation>
    <scope>NUCLEOTIDE SEQUENCE</scope>
    <source>
        <strain evidence="3">17A/GY</strain>
    </source>
</reference>
<feature type="region of interest" description="Disordered" evidence="1">
    <location>
        <begin position="16"/>
        <end position="36"/>
    </location>
</feature>
<evidence type="ECO:0000313" key="3">
    <source>
        <dbReference type="EMBL" id="ERE84180.1"/>
    </source>
</evidence>
<accession>G3HYP4</accession>
<evidence type="ECO:0000313" key="5">
    <source>
        <dbReference type="Proteomes" id="UP000030759"/>
    </source>
</evidence>